<keyword evidence="3" id="KW-1185">Reference proteome</keyword>
<name>A0A5B8U6C7_9ACTN</name>
<organism evidence="2 3">
    <name type="scientific">Baekduia soli</name>
    <dbReference type="NCBI Taxonomy" id="496014"/>
    <lineage>
        <taxon>Bacteria</taxon>
        <taxon>Bacillati</taxon>
        <taxon>Actinomycetota</taxon>
        <taxon>Thermoleophilia</taxon>
        <taxon>Solirubrobacterales</taxon>
        <taxon>Baekduiaceae</taxon>
        <taxon>Baekduia</taxon>
    </lineage>
</organism>
<dbReference type="AlphaFoldDB" id="A0A5B8U6C7"/>
<dbReference type="InterPro" id="IPR014710">
    <property type="entry name" value="RmlC-like_jellyroll"/>
</dbReference>
<gene>
    <name evidence="2" type="ORF">FSW04_11980</name>
</gene>
<dbReference type="Gene3D" id="2.60.120.10">
    <property type="entry name" value="Jelly Rolls"/>
    <property type="match status" value="1"/>
</dbReference>
<dbReference type="EMBL" id="CP042430">
    <property type="protein sequence ID" value="QEC48212.1"/>
    <property type="molecule type" value="Genomic_DNA"/>
</dbReference>
<dbReference type="Proteomes" id="UP000321805">
    <property type="component" value="Chromosome"/>
</dbReference>
<evidence type="ECO:0000256" key="1">
    <source>
        <dbReference type="SAM" id="MobiDB-lite"/>
    </source>
</evidence>
<evidence type="ECO:0000313" key="2">
    <source>
        <dbReference type="EMBL" id="QEC48212.1"/>
    </source>
</evidence>
<feature type="compositionally biased region" description="Polar residues" evidence="1">
    <location>
        <begin position="124"/>
        <end position="133"/>
    </location>
</feature>
<dbReference type="SUPFAM" id="SSF46785">
    <property type="entry name" value="Winged helix' DNA-binding domain"/>
    <property type="match status" value="1"/>
</dbReference>
<sequence>MTPATLAVLDPEFAETVARRPHITGDLQACLARRLDAVMRQVTIAHVRHAETRVMLALWLQADRWGHTSSAGVVCPVPLTHGLLGRLTCLQRPTVSTAVSRLIADERLRRRPDGSWLLLGGRPQTATSPTSPEVLSARR</sequence>
<feature type="region of interest" description="Disordered" evidence="1">
    <location>
        <begin position="115"/>
        <end position="139"/>
    </location>
</feature>
<proteinExistence type="predicted"/>
<reference evidence="2 3" key="1">
    <citation type="journal article" date="2018" name="J. Microbiol.">
        <title>Baekduia soli gen. nov., sp. nov., a novel bacterium isolated from the soil of Baekdu Mountain and proposal of a novel family name, Baekduiaceae fam. nov.</title>
        <authorList>
            <person name="An D.S."/>
            <person name="Siddiqi M.Z."/>
            <person name="Kim K.H."/>
            <person name="Yu H.S."/>
            <person name="Im W.T."/>
        </authorList>
    </citation>
    <scope>NUCLEOTIDE SEQUENCE [LARGE SCALE GENOMIC DNA]</scope>
    <source>
        <strain evidence="2 3">BR7-21</strain>
    </source>
</reference>
<dbReference type="RefSeq" id="WP_146919500.1">
    <property type="nucleotide sequence ID" value="NZ_CP042430.1"/>
</dbReference>
<accession>A0A5B8U6C7</accession>
<evidence type="ECO:0000313" key="3">
    <source>
        <dbReference type="Proteomes" id="UP000321805"/>
    </source>
</evidence>
<protein>
    <submittedName>
        <fullName evidence="2">Crp/Fnr family transcriptional regulator</fullName>
    </submittedName>
</protein>
<dbReference type="InterPro" id="IPR036390">
    <property type="entry name" value="WH_DNA-bd_sf"/>
</dbReference>
<dbReference type="KEGG" id="bsol:FSW04_11980"/>
<dbReference type="OrthoDB" id="892842at2"/>